<comment type="caution">
    <text evidence="5">The sequence shown here is derived from an EMBL/GenBank/DDBJ whole genome shotgun (WGS) entry which is preliminary data.</text>
</comment>
<dbReference type="RefSeq" id="WP_344258618.1">
    <property type="nucleotide sequence ID" value="NZ_BAAAMJ010000006.1"/>
</dbReference>
<dbReference type="PRINTS" id="PR00133">
    <property type="entry name" value="GLHYDRLASE3"/>
</dbReference>
<sequence>MTAVQPPYRDPQLSIEERATDLLGRLTTEERLAMLHQFAPAVERLGLPAFRTGQEALHGVAWMGPATVFPQAVGLGATWNDELIERIGEATGREARAMRATDPRVGLNVWSPTVNLLRHPLWGRNEEGYAEDPRLTAALATAFTRGLRGDHPVHWRTAPVLKHWLAHNHERDRDTASTSLRPRVLHEYELPAFRGPVRAGSVAGVMPAYNLVNGRPNHLSPLLRTELRTWTELPLVVCSDAGAPSNIAGSERYHPSHEEGLAAALRAGVDSFTDHGEDSSPTVERLRTALERGLIGQEHIDAAVHRLLAMRIRLGELDPDTDPYTPGGGDPAHDTPGHRALALEAAEQAVVLLKNDGLLPLAPGLTVAVVGLLSDECKLDWYSGSLPHRSTPLDGLREHPGVARVLHAEGTDRVRLRCSRGWVTVPESDAAAGGGEDGGALDPALLRGRTDLPPLTVSGTEREASELHLVDWGGGVLTLRAGDGHYLSVADDGYLRASARQPGGWVVQETFGLEPHTDGHLLRHRGSGRPVTVTADGLRTAGDGEEAEVFTVTVTARGTDAVAEAAAAADVVVVVAGNDPHINGRETEDRTTLALPEQQERLWRAAHAANGRTMLVLTSSYPYAVPRAHEALPALLWTAHGGQAAGTALARVLCGDVSPAGRLPQTWYADDAALPGLLDYDIIGSRSTYLYFDGTPLYPFGHGLSYSSFAYGELTAGLEGDTLTAELTVTNTGEHAADEVVQLYARAAEPSVPRPHRWLAAHRRIHLAPGTGRRISFTLPAAEVLGFWDVAHERWVVEPGRYLLQAGASSRDIRSEADLVLDGVPLAPRPVLQHGLAAAGYDEQEGTALVDRARDSGDAVRPAPGGGRPGRLVFRRCDFGDGPAAVRLEAAAEEDGEAELRLPGQEHSLVTLPVPATGGRYAHRVVEAPLPKAPRGLCDLEVVLRGPVRLVRLDFPAR</sequence>
<dbReference type="Gene3D" id="2.60.120.380">
    <property type="match status" value="1"/>
</dbReference>
<evidence type="ECO:0000256" key="3">
    <source>
        <dbReference type="ARBA" id="ARBA00022801"/>
    </source>
</evidence>
<dbReference type="Gene3D" id="3.20.20.300">
    <property type="entry name" value="Glycoside hydrolase, family 3, N-terminal domain"/>
    <property type="match status" value="1"/>
</dbReference>
<dbReference type="InterPro" id="IPR026891">
    <property type="entry name" value="Fn3-like"/>
</dbReference>
<protein>
    <submittedName>
        <fullName evidence="5">Glycoside hydrolase family 3 C-terminal domain-containing protein</fullName>
    </submittedName>
</protein>
<keyword evidence="2" id="KW-0732">Signal</keyword>
<dbReference type="InterPro" id="IPR017853">
    <property type="entry name" value="GH"/>
</dbReference>
<dbReference type="Gene3D" id="2.60.40.10">
    <property type="entry name" value="Immunoglobulins"/>
    <property type="match status" value="1"/>
</dbReference>
<dbReference type="InterPro" id="IPR044993">
    <property type="entry name" value="BXL"/>
</dbReference>
<dbReference type="Pfam" id="PF00933">
    <property type="entry name" value="Glyco_hydro_3"/>
    <property type="match status" value="1"/>
</dbReference>
<dbReference type="SUPFAM" id="SSF50405">
    <property type="entry name" value="Actin-crosslinking proteins"/>
    <property type="match status" value="1"/>
</dbReference>
<dbReference type="InterPro" id="IPR001764">
    <property type="entry name" value="Glyco_hydro_3_N"/>
</dbReference>
<dbReference type="Gene3D" id="3.40.50.1700">
    <property type="entry name" value="Glycoside hydrolase family 3 C-terminal domain"/>
    <property type="match status" value="1"/>
</dbReference>
<comment type="similarity">
    <text evidence="1">Belongs to the glycosyl hydrolase 3 family.</text>
</comment>
<evidence type="ECO:0000256" key="2">
    <source>
        <dbReference type="ARBA" id="ARBA00022729"/>
    </source>
</evidence>
<dbReference type="SUPFAM" id="SSF52279">
    <property type="entry name" value="Beta-D-glucan exohydrolase, C-terminal domain"/>
    <property type="match status" value="1"/>
</dbReference>
<dbReference type="SMART" id="SM01217">
    <property type="entry name" value="Fn3_like"/>
    <property type="match status" value="1"/>
</dbReference>
<dbReference type="EMBL" id="BAAAMJ010000006">
    <property type="protein sequence ID" value="GAA1899087.1"/>
    <property type="molecule type" value="Genomic_DNA"/>
</dbReference>
<dbReference type="PANTHER" id="PTHR42721:SF3">
    <property type="entry name" value="BETA-D-XYLOSIDASE 5-RELATED"/>
    <property type="match status" value="1"/>
</dbReference>
<dbReference type="InterPro" id="IPR013783">
    <property type="entry name" value="Ig-like_fold"/>
</dbReference>
<accession>A0ABN2NSK3</accession>
<dbReference type="InterPro" id="IPR036962">
    <property type="entry name" value="Glyco_hydro_3_N_sf"/>
</dbReference>
<dbReference type="InterPro" id="IPR008999">
    <property type="entry name" value="Actin-crosslinking"/>
</dbReference>
<dbReference type="SUPFAM" id="SSF51445">
    <property type="entry name" value="(Trans)glycosidases"/>
    <property type="match status" value="1"/>
</dbReference>
<dbReference type="Gene3D" id="2.60.120.260">
    <property type="entry name" value="Galactose-binding domain-like"/>
    <property type="match status" value="1"/>
</dbReference>
<dbReference type="PANTHER" id="PTHR42721">
    <property type="entry name" value="SUGAR HYDROLASE-RELATED"/>
    <property type="match status" value="1"/>
</dbReference>
<organism evidence="5 6">
    <name type="scientific">Streptomyces sodiiphilus</name>
    <dbReference type="NCBI Taxonomy" id="226217"/>
    <lineage>
        <taxon>Bacteria</taxon>
        <taxon>Bacillati</taxon>
        <taxon>Actinomycetota</taxon>
        <taxon>Actinomycetes</taxon>
        <taxon>Kitasatosporales</taxon>
        <taxon>Streptomycetaceae</taxon>
        <taxon>Streptomyces</taxon>
    </lineage>
</organism>
<dbReference type="CDD" id="cd23343">
    <property type="entry name" value="beta-trefoil_FSCN_BglX-like"/>
    <property type="match status" value="1"/>
</dbReference>
<dbReference type="GO" id="GO:0016787">
    <property type="term" value="F:hydrolase activity"/>
    <property type="evidence" value="ECO:0007669"/>
    <property type="project" value="UniProtKB-KW"/>
</dbReference>
<proteinExistence type="inferred from homology"/>
<keyword evidence="3 5" id="KW-0378">Hydrolase</keyword>
<evidence type="ECO:0000313" key="5">
    <source>
        <dbReference type="EMBL" id="GAA1899087.1"/>
    </source>
</evidence>
<evidence type="ECO:0000256" key="1">
    <source>
        <dbReference type="ARBA" id="ARBA00005336"/>
    </source>
</evidence>
<name>A0ABN2NSK3_9ACTN</name>
<feature type="domain" description="Fibronectin type III-like" evidence="4">
    <location>
        <begin position="739"/>
        <end position="810"/>
    </location>
</feature>
<keyword evidence="6" id="KW-1185">Reference proteome</keyword>
<dbReference type="Proteomes" id="UP001501303">
    <property type="component" value="Unassembled WGS sequence"/>
</dbReference>
<evidence type="ECO:0000259" key="4">
    <source>
        <dbReference type="SMART" id="SM01217"/>
    </source>
</evidence>
<reference evidence="5 6" key="1">
    <citation type="journal article" date="2019" name="Int. J. Syst. Evol. Microbiol.">
        <title>The Global Catalogue of Microorganisms (GCM) 10K type strain sequencing project: providing services to taxonomists for standard genome sequencing and annotation.</title>
        <authorList>
            <consortium name="The Broad Institute Genomics Platform"/>
            <consortium name="The Broad Institute Genome Sequencing Center for Infectious Disease"/>
            <person name="Wu L."/>
            <person name="Ma J."/>
        </authorList>
    </citation>
    <scope>NUCLEOTIDE SEQUENCE [LARGE SCALE GENOMIC DNA]</scope>
    <source>
        <strain evidence="5 6">JCM 13581</strain>
    </source>
</reference>
<dbReference type="Pfam" id="PF14310">
    <property type="entry name" value="Fn3-like"/>
    <property type="match status" value="1"/>
</dbReference>
<gene>
    <name evidence="5" type="ORF">GCM10009716_06160</name>
</gene>
<dbReference type="InterPro" id="IPR036881">
    <property type="entry name" value="Glyco_hydro_3_C_sf"/>
</dbReference>
<dbReference type="InterPro" id="IPR002772">
    <property type="entry name" value="Glyco_hydro_3_C"/>
</dbReference>
<dbReference type="Pfam" id="PF01915">
    <property type="entry name" value="Glyco_hydro_3_C"/>
    <property type="match status" value="1"/>
</dbReference>
<evidence type="ECO:0000313" key="6">
    <source>
        <dbReference type="Proteomes" id="UP001501303"/>
    </source>
</evidence>